<keyword evidence="5 7" id="KW-1133">Transmembrane helix</keyword>
<feature type="transmembrane region" description="Helical" evidence="7">
    <location>
        <begin position="101"/>
        <end position="119"/>
    </location>
</feature>
<dbReference type="AlphaFoldDB" id="A0A5E4YJA4"/>
<dbReference type="Pfam" id="PF04632">
    <property type="entry name" value="FUSC"/>
    <property type="match status" value="1"/>
</dbReference>
<keyword evidence="3" id="KW-1003">Cell membrane</keyword>
<evidence type="ECO:0000313" key="8">
    <source>
        <dbReference type="EMBL" id="VVE48831.1"/>
    </source>
</evidence>
<feature type="transmembrane region" description="Helical" evidence="7">
    <location>
        <begin position="430"/>
        <end position="449"/>
    </location>
</feature>
<sequence length="672" mass="71685">MARPAADPQRPGFDDLLNWLAPFPGRATTATRVAIICVLTTLVAIAYGTPEAALSAYVVFFLIRPDRVTSIVTSLAMLVLVSLVIGFVLFVATLVLDNPMARVASIAGLSAMLLFITSASKLRPAGAIIAMIVGFALDKLGSVPLGEVATRALLYAWLMVAIPIGAAVCVQLAIGPSPRKLAGNELARRLRIAARVLRDPDVPHDALDDCLSAGDEEIGKWLKRSVLEGSSARADAAALRQATSATFAILVAADLVGREPAAQLPATFAEPLASTLERMARMLEAGGYPVDIAPSDLALPPSDALAPLARVAVGHLSDAIKDFTTVVAPAATPDAIPSARGQFFLPDAFSNPDHMRYALKTTVAAMVCYLLYSLLDWPGIHTCFITVYIVSLGTTAETVEKLTLRIAGCIAGALAGTAMIVFVMPGLSTIAGLLSVVAIGAWLSAWIAFGSPRIAYAGFQMAFAFFLCVVQGPAPAFDLTIARDRTIGILLGNVVVYLIFTRVWPVSVAGRVDAALVELQQRWRALTGMSSTRLQRAQAASAMARRRALQNDVAWTHYEPSWVSPSQDWKMAHRRMLAELEVLEVPMTLLSERHTADTGIDAWLKRLDVNADRRASIATRRTIATAPTAPASSPADQERLSLLMLGDARLIQLDHAAHEDDAAKERVPHASA</sequence>
<comment type="subcellular location">
    <subcellularLocation>
        <location evidence="1">Cell membrane</location>
        <topology evidence="1">Multi-pass membrane protein</topology>
    </subcellularLocation>
</comment>
<feature type="transmembrane region" description="Helical" evidence="7">
    <location>
        <begin position="75"/>
        <end position="95"/>
    </location>
</feature>
<evidence type="ECO:0000256" key="4">
    <source>
        <dbReference type="ARBA" id="ARBA00022692"/>
    </source>
</evidence>
<accession>A0A5E4YJA4</accession>
<evidence type="ECO:0000256" key="5">
    <source>
        <dbReference type="ARBA" id="ARBA00022989"/>
    </source>
</evidence>
<evidence type="ECO:0000256" key="2">
    <source>
        <dbReference type="ARBA" id="ARBA00022448"/>
    </source>
</evidence>
<gene>
    <name evidence="8" type="ORF">PTE31013_04594</name>
</gene>
<dbReference type="EMBL" id="CABPRU010000016">
    <property type="protein sequence ID" value="VVE48831.1"/>
    <property type="molecule type" value="Genomic_DNA"/>
</dbReference>
<feature type="transmembrane region" description="Helical" evidence="7">
    <location>
        <begin position="455"/>
        <end position="474"/>
    </location>
</feature>
<feature type="transmembrane region" description="Helical" evidence="7">
    <location>
        <begin position="363"/>
        <end position="390"/>
    </location>
</feature>
<keyword evidence="6 7" id="KW-0472">Membrane</keyword>
<protein>
    <submittedName>
        <fullName evidence="8">Fusaric acid resistance protein</fullName>
    </submittedName>
</protein>
<evidence type="ECO:0000256" key="3">
    <source>
        <dbReference type="ARBA" id="ARBA00022475"/>
    </source>
</evidence>
<name>A0A5E4YJA4_9BURK</name>
<proteinExistence type="predicted"/>
<keyword evidence="9" id="KW-1185">Reference proteome</keyword>
<organism evidence="8 9">
    <name type="scientific">Pandoraea terrigena</name>
    <dbReference type="NCBI Taxonomy" id="2508292"/>
    <lineage>
        <taxon>Bacteria</taxon>
        <taxon>Pseudomonadati</taxon>
        <taxon>Pseudomonadota</taxon>
        <taxon>Betaproteobacteria</taxon>
        <taxon>Burkholderiales</taxon>
        <taxon>Burkholderiaceae</taxon>
        <taxon>Pandoraea</taxon>
    </lineage>
</organism>
<evidence type="ECO:0000313" key="9">
    <source>
        <dbReference type="Proteomes" id="UP000334380"/>
    </source>
</evidence>
<dbReference type="OrthoDB" id="105720at2"/>
<feature type="transmembrane region" description="Helical" evidence="7">
    <location>
        <begin position="402"/>
        <end position="423"/>
    </location>
</feature>
<dbReference type="PANTHER" id="PTHR30509">
    <property type="entry name" value="P-HYDROXYBENZOIC ACID EFFLUX PUMP SUBUNIT-RELATED"/>
    <property type="match status" value="1"/>
</dbReference>
<evidence type="ECO:0000256" key="1">
    <source>
        <dbReference type="ARBA" id="ARBA00004651"/>
    </source>
</evidence>
<feature type="transmembrane region" description="Helical" evidence="7">
    <location>
        <begin position="152"/>
        <end position="174"/>
    </location>
</feature>
<dbReference type="GO" id="GO:0005886">
    <property type="term" value="C:plasma membrane"/>
    <property type="evidence" value="ECO:0007669"/>
    <property type="project" value="UniProtKB-SubCell"/>
</dbReference>
<dbReference type="RefSeq" id="WP_150614944.1">
    <property type="nucleotide sequence ID" value="NZ_CABPRU010000016.1"/>
</dbReference>
<dbReference type="Proteomes" id="UP000334380">
    <property type="component" value="Unassembled WGS sequence"/>
</dbReference>
<reference evidence="8 9" key="1">
    <citation type="submission" date="2019-08" db="EMBL/GenBank/DDBJ databases">
        <authorList>
            <person name="Peeters C."/>
        </authorList>
    </citation>
    <scope>NUCLEOTIDE SEQUENCE [LARGE SCALE GENOMIC DNA]</scope>
    <source>
        <strain evidence="8 9">LMG 31013</strain>
    </source>
</reference>
<feature type="transmembrane region" description="Helical" evidence="7">
    <location>
        <begin position="486"/>
        <end position="504"/>
    </location>
</feature>
<feature type="transmembrane region" description="Helical" evidence="7">
    <location>
        <begin position="126"/>
        <end position="146"/>
    </location>
</feature>
<evidence type="ECO:0000256" key="6">
    <source>
        <dbReference type="ARBA" id="ARBA00023136"/>
    </source>
</evidence>
<keyword evidence="2" id="KW-0813">Transport</keyword>
<dbReference type="InterPro" id="IPR006726">
    <property type="entry name" value="PHBA_efflux_AaeB/fusaric-R"/>
</dbReference>
<keyword evidence="4 7" id="KW-0812">Transmembrane</keyword>
<evidence type="ECO:0000256" key="7">
    <source>
        <dbReference type="SAM" id="Phobius"/>
    </source>
</evidence>
<dbReference type="PANTHER" id="PTHR30509:SF9">
    <property type="entry name" value="MULTIDRUG RESISTANCE PROTEIN MDTO"/>
    <property type="match status" value="1"/>
</dbReference>
<feature type="transmembrane region" description="Helical" evidence="7">
    <location>
        <begin position="33"/>
        <end position="63"/>
    </location>
</feature>